<feature type="compositionally biased region" description="Polar residues" evidence="1">
    <location>
        <begin position="81"/>
        <end position="96"/>
    </location>
</feature>
<protein>
    <submittedName>
        <fullName evidence="3">Bifunctional ENTH-VHS/VHS domain</fullName>
    </submittedName>
</protein>
<feature type="compositionally biased region" description="Basic and acidic residues" evidence="1">
    <location>
        <begin position="63"/>
        <end position="78"/>
    </location>
</feature>
<dbReference type="KEGG" id="bdw:94337177"/>
<feature type="region of interest" description="Disordered" evidence="1">
    <location>
        <begin position="549"/>
        <end position="634"/>
    </location>
</feature>
<organism evidence="3 4">
    <name type="scientific">Babesia duncani</name>
    <dbReference type="NCBI Taxonomy" id="323732"/>
    <lineage>
        <taxon>Eukaryota</taxon>
        <taxon>Sar</taxon>
        <taxon>Alveolata</taxon>
        <taxon>Apicomplexa</taxon>
        <taxon>Aconoidasida</taxon>
        <taxon>Piroplasmida</taxon>
        <taxon>Babesiidae</taxon>
        <taxon>Babesia</taxon>
    </lineage>
</organism>
<reference evidence="3" key="1">
    <citation type="journal article" date="2023" name="Nat. Microbiol.">
        <title>Babesia duncani multi-omics identifies virulence factors and drug targets.</title>
        <authorList>
            <person name="Singh P."/>
            <person name="Lonardi S."/>
            <person name="Liang Q."/>
            <person name="Vydyam P."/>
            <person name="Khabirova E."/>
            <person name="Fang T."/>
            <person name="Gihaz S."/>
            <person name="Thekkiniath J."/>
            <person name="Munshi M."/>
            <person name="Abel S."/>
            <person name="Ciampossin L."/>
            <person name="Batugedara G."/>
            <person name="Gupta M."/>
            <person name="Lu X.M."/>
            <person name="Lenz T."/>
            <person name="Chakravarty S."/>
            <person name="Cornillot E."/>
            <person name="Hu Y."/>
            <person name="Ma W."/>
            <person name="Gonzalez L.M."/>
            <person name="Sanchez S."/>
            <person name="Estrada K."/>
            <person name="Sanchez-Flores A."/>
            <person name="Montero E."/>
            <person name="Harb O.S."/>
            <person name="Le Roch K.G."/>
            <person name="Mamoun C.B."/>
        </authorList>
    </citation>
    <scope>NUCLEOTIDE SEQUENCE</scope>
    <source>
        <strain evidence="3">WA1</strain>
    </source>
</reference>
<dbReference type="Gene3D" id="1.25.40.90">
    <property type="match status" value="1"/>
</dbReference>
<accession>A0AAD9UMY9</accession>
<feature type="domain" description="VHS" evidence="2">
    <location>
        <begin position="213"/>
        <end position="363"/>
    </location>
</feature>
<evidence type="ECO:0000313" key="3">
    <source>
        <dbReference type="EMBL" id="KAK2195207.1"/>
    </source>
</evidence>
<dbReference type="Proteomes" id="UP001214638">
    <property type="component" value="Unassembled WGS sequence"/>
</dbReference>
<dbReference type="SUPFAM" id="SSF48464">
    <property type="entry name" value="ENTH/VHS domain"/>
    <property type="match status" value="1"/>
</dbReference>
<dbReference type="InterPro" id="IPR008942">
    <property type="entry name" value="ENTH_VHS"/>
</dbReference>
<evidence type="ECO:0000259" key="2">
    <source>
        <dbReference type="PROSITE" id="PS50179"/>
    </source>
</evidence>
<dbReference type="GO" id="GO:0043130">
    <property type="term" value="F:ubiquitin binding"/>
    <property type="evidence" value="ECO:0007669"/>
    <property type="project" value="InterPro"/>
</dbReference>
<dbReference type="GO" id="GO:0035091">
    <property type="term" value="F:phosphatidylinositol binding"/>
    <property type="evidence" value="ECO:0007669"/>
    <property type="project" value="InterPro"/>
</dbReference>
<dbReference type="RefSeq" id="XP_067802050.1">
    <property type="nucleotide sequence ID" value="XM_067947899.1"/>
</dbReference>
<proteinExistence type="predicted"/>
<dbReference type="AlphaFoldDB" id="A0AAD9UMY9"/>
<sequence length="649" mass="72291">MIASRIVRLNLEFAEELVKSDLGEFLFSEVAGVGAGSGALVCKECERDEILLKIEKMDDNLYHRSVPKSDDSSPEKARHYSNASQSHNRGGGSQQINFKSMKSTGINAAKSLTSKILNLSNSGIAAATIALNNYKESQASHSKSCVSNENSFERIQERISNTQDPITTHRELVAMIECALAWKRPPVQTPTERDCFGAFTQEIISRFRLLNYDIMNKILGYVEGRRDCCLFIIKFTTWRMRTTKHPEEVLLSLEMLETCMERFGSYFLALFSKALMRTFRKLMLMTTLRTSIVHGVRKHLAKLLVGSSGAHPGVATDPRIHIIKSKTLYMVQLWHDTFLLEQGIFPVFFEGYRSMRTRGVRFPTVNEADKAKINKNPVNLVTPGIHPNVSLSNVDLDEIMAAVNILNDTSSGPEYEAALRRLGVIKQKLVVCIQNLVEDPSESEAKQALLERMLRLNSAIDAHNSLTHDAGSQSSARILAELGAMTSEHNQQDDEMNLLVLDTPSDSDDDNAQIDFESHFTFSKNLSDNKEEVDFFDDLNALNFGNPVLEQGASTEQPKSESVSSRSPRDSNPGLIANVPEDSTTSHDVQKLPNSPSSEKPKAEPNAEPSPGPKESQERKKQSGKSLQEMLTELDNIDVDFGHMSMTGF</sequence>
<dbReference type="InterPro" id="IPR002014">
    <property type="entry name" value="VHS_dom"/>
</dbReference>
<gene>
    <name evidence="3" type="ORF">BdWA1_002880</name>
</gene>
<dbReference type="GeneID" id="94337177"/>
<evidence type="ECO:0000256" key="1">
    <source>
        <dbReference type="SAM" id="MobiDB-lite"/>
    </source>
</evidence>
<name>A0AAD9UMY9_9APIC</name>
<keyword evidence="4" id="KW-1185">Reference proteome</keyword>
<dbReference type="EMBL" id="JALLKP010000004">
    <property type="protein sequence ID" value="KAK2195207.1"/>
    <property type="molecule type" value="Genomic_DNA"/>
</dbReference>
<dbReference type="PROSITE" id="PS50179">
    <property type="entry name" value="VHS"/>
    <property type="match status" value="1"/>
</dbReference>
<feature type="region of interest" description="Disordered" evidence="1">
    <location>
        <begin position="63"/>
        <end position="96"/>
    </location>
</feature>
<comment type="caution">
    <text evidence="3">The sequence shown here is derived from an EMBL/GenBank/DDBJ whole genome shotgun (WGS) entry which is preliminary data.</text>
</comment>
<evidence type="ECO:0000313" key="4">
    <source>
        <dbReference type="Proteomes" id="UP001214638"/>
    </source>
</evidence>